<gene>
    <name evidence="14" type="ORF">NHN17_05305</name>
</gene>
<evidence type="ECO:0000256" key="6">
    <source>
        <dbReference type="ARBA" id="ARBA00022475"/>
    </source>
</evidence>
<keyword evidence="12" id="KW-0739">Sodium transport</keyword>
<keyword evidence="7 13" id="KW-0812">Transmembrane</keyword>
<keyword evidence="8" id="KW-1278">Translocase</keyword>
<evidence type="ECO:0000256" key="8">
    <source>
        <dbReference type="ARBA" id="ARBA00022967"/>
    </source>
</evidence>
<evidence type="ECO:0000256" key="1">
    <source>
        <dbReference type="ARBA" id="ARBA00001959"/>
    </source>
</evidence>
<dbReference type="PIRSF" id="PIRSF015658">
    <property type="entry name" value="MmdB_OadB"/>
    <property type="match status" value="1"/>
</dbReference>
<sequence length="376" mass="39270">MDGLLTLWNETGIANFELGQLFMMLIGAGLLFLAIRKGFEPLLLLPMGFGAILANIPNAGFTEPGGLLYYIYYIGIETGVFPLLIFMGVGAMTDFGALIANPKTLLLGAAAQFGIFFTLFGAILLNAVPGMEFTLADASSIAIIGGADGPTAIFLASQLSPDLLGAIAVAAYSYMALVPIIQPPIMKALTTPEERQIKMQQLRDVSKGEKILFPLAVLLMTILFLPAATPLVGMFCLGNLMRESGVVDRLSNTVQNELINIVTIMLGLGVGSKLAAEQFLRFETLGILVLGAVAFSVGTGGGVLMAKVLNRFSKEDINPLIGAAGVSAVPMAARVVNKVGLEANPQNFLLMHAMGPNVAGVLGSAVAAGILLALVG</sequence>
<dbReference type="Proteomes" id="UP001524460">
    <property type="component" value="Unassembled WGS sequence"/>
</dbReference>
<comment type="catalytic activity">
    <reaction evidence="11 12">
        <text>oxaloacetate + 2 Na(+)(in) + H(+) = pyruvate + 2 Na(+)(out) + CO2</text>
        <dbReference type="Rhea" id="RHEA:57724"/>
        <dbReference type="ChEBI" id="CHEBI:15361"/>
        <dbReference type="ChEBI" id="CHEBI:15378"/>
        <dbReference type="ChEBI" id="CHEBI:16452"/>
        <dbReference type="ChEBI" id="CHEBI:16526"/>
        <dbReference type="ChEBI" id="CHEBI:29101"/>
        <dbReference type="EC" id="7.2.4.2"/>
    </reaction>
</comment>
<feature type="transmembrane region" description="Helical" evidence="13">
    <location>
        <begin position="282"/>
        <end position="305"/>
    </location>
</feature>
<evidence type="ECO:0000256" key="7">
    <source>
        <dbReference type="ARBA" id="ARBA00022692"/>
    </source>
</evidence>
<keyword evidence="9 13" id="KW-1133">Transmembrane helix</keyword>
<reference evidence="14 15" key="1">
    <citation type="submission" date="2022-07" db="EMBL/GenBank/DDBJ databases">
        <title>Photobacterium pectinilyticum sp. nov., a marine bacterium isolated from surface seawater of Qingdao offshore.</title>
        <authorList>
            <person name="Wang X."/>
        </authorList>
    </citation>
    <scope>NUCLEOTIDE SEQUENCE [LARGE SCALE GENOMIC DNA]</scope>
    <source>
        <strain evidence="14 15">ZSDE20</strain>
    </source>
</reference>
<comment type="cofactor">
    <cofactor evidence="1">
        <name>Na(+)</name>
        <dbReference type="ChEBI" id="CHEBI:29101"/>
    </cofactor>
</comment>
<feature type="transmembrane region" description="Helical" evidence="13">
    <location>
        <begin position="12"/>
        <end position="35"/>
    </location>
</feature>
<accession>A0ABT1N064</accession>
<dbReference type="Pfam" id="PF03977">
    <property type="entry name" value="OAD_beta"/>
    <property type="match status" value="1"/>
</dbReference>
<evidence type="ECO:0000256" key="13">
    <source>
        <dbReference type="SAM" id="Phobius"/>
    </source>
</evidence>
<keyword evidence="15" id="KW-1185">Reference proteome</keyword>
<feature type="transmembrane region" description="Helical" evidence="13">
    <location>
        <begin position="258"/>
        <end position="276"/>
    </location>
</feature>
<comment type="caution">
    <text evidence="14">The sequence shown here is derived from an EMBL/GenBank/DDBJ whole genome shotgun (WGS) entry which is preliminary data.</text>
</comment>
<name>A0ABT1N064_9GAMM</name>
<evidence type="ECO:0000256" key="12">
    <source>
        <dbReference type="PIRNR" id="PIRNR015658"/>
    </source>
</evidence>
<comment type="similarity">
    <text evidence="4 12">Belongs to the GcdB/MmdB/OadB family.</text>
</comment>
<keyword evidence="12" id="KW-0406">Ion transport</keyword>
<dbReference type="EC" id="7.2.4.2" evidence="12"/>
<evidence type="ECO:0000256" key="4">
    <source>
        <dbReference type="ARBA" id="ARBA00010924"/>
    </source>
</evidence>
<evidence type="ECO:0000313" key="15">
    <source>
        <dbReference type="Proteomes" id="UP001524460"/>
    </source>
</evidence>
<comment type="function">
    <text evidence="2 12">Catalyzes the decarboxylation of oxaloacetate coupled to Na(+) translocation.</text>
</comment>
<protein>
    <recommendedName>
        <fullName evidence="12">Oxaloacetate decarboxylase beta chain</fullName>
        <ecNumber evidence="12">7.2.4.2</ecNumber>
    </recommendedName>
</protein>
<feature type="transmembrane region" description="Helical" evidence="13">
    <location>
        <begin position="104"/>
        <end position="127"/>
    </location>
</feature>
<feature type="transmembrane region" description="Helical" evidence="13">
    <location>
        <begin position="356"/>
        <end position="375"/>
    </location>
</feature>
<evidence type="ECO:0000256" key="2">
    <source>
        <dbReference type="ARBA" id="ARBA00003002"/>
    </source>
</evidence>
<organism evidence="14 15">
    <name type="scientific">Photobacterium pectinilyticum</name>
    <dbReference type="NCBI Taxonomy" id="2906793"/>
    <lineage>
        <taxon>Bacteria</taxon>
        <taxon>Pseudomonadati</taxon>
        <taxon>Pseudomonadota</taxon>
        <taxon>Gammaproteobacteria</taxon>
        <taxon>Vibrionales</taxon>
        <taxon>Vibrionaceae</taxon>
        <taxon>Photobacterium</taxon>
    </lineage>
</organism>
<evidence type="ECO:0000313" key="14">
    <source>
        <dbReference type="EMBL" id="MCQ1057492.1"/>
    </source>
</evidence>
<feature type="transmembrane region" description="Helical" evidence="13">
    <location>
        <begin position="42"/>
        <end position="61"/>
    </location>
</feature>
<dbReference type="EMBL" id="JANEYT010000008">
    <property type="protein sequence ID" value="MCQ1057492.1"/>
    <property type="molecule type" value="Genomic_DNA"/>
</dbReference>
<keyword evidence="6 12" id="KW-1003">Cell membrane</keyword>
<dbReference type="RefSeq" id="WP_255041093.1">
    <property type="nucleotide sequence ID" value="NZ_JANEYT010000008.1"/>
</dbReference>
<dbReference type="NCBIfam" id="TIGR01109">
    <property type="entry name" value="Na_pump_decarbB"/>
    <property type="match status" value="1"/>
</dbReference>
<evidence type="ECO:0000256" key="11">
    <source>
        <dbReference type="ARBA" id="ARBA00048176"/>
    </source>
</evidence>
<proteinExistence type="inferred from homology"/>
<keyword evidence="12" id="KW-0915">Sodium</keyword>
<comment type="subunit">
    <text evidence="5 12">Heterotrimer of an alpha, a beta and a gamma subunit.</text>
</comment>
<keyword evidence="12" id="KW-0813">Transport</keyword>
<feature type="transmembrane region" description="Helical" evidence="13">
    <location>
        <begin position="163"/>
        <end position="181"/>
    </location>
</feature>
<evidence type="ECO:0000256" key="9">
    <source>
        <dbReference type="ARBA" id="ARBA00022989"/>
    </source>
</evidence>
<dbReference type="InterPro" id="IPR005661">
    <property type="entry name" value="OadB_MmdB"/>
</dbReference>
<feature type="transmembrane region" description="Helical" evidence="13">
    <location>
        <begin position="67"/>
        <end position="92"/>
    </location>
</feature>
<evidence type="ECO:0000256" key="10">
    <source>
        <dbReference type="ARBA" id="ARBA00023136"/>
    </source>
</evidence>
<dbReference type="PANTHER" id="PTHR35806:SF1">
    <property type="entry name" value="OXALOACETATE DECARBOXYLASE BETA CHAIN 2"/>
    <property type="match status" value="1"/>
</dbReference>
<comment type="subcellular location">
    <subcellularLocation>
        <location evidence="3">Cell membrane</location>
        <topology evidence="3">Multi-pass membrane protein</topology>
    </subcellularLocation>
</comment>
<dbReference type="PANTHER" id="PTHR35806">
    <property type="entry name" value="OXALOACETATE DECARBOXYLASE BETA CHAIN 2"/>
    <property type="match status" value="1"/>
</dbReference>
<feature type="transmembrane region" description="Helical" evidence="13">
    <location>
        <begin position="211"/>
        <end position="237"/>
    </location>
</feature>
<keyword evidence="10 12" id="KW-0472">Membrane</keyword>
<evidence type="ECO:0000256" key="5">
    <source>
        <dbReference type="ARBA" id="ARBA00011869"/>
    </source>
</evidence>
<evidence type="ECO:0000256" key="3">
    <source>
        <dbReference type="ARBA" id="ARBA00004651"/>
    </source>
</evidence>